<protein>
    <submittedName>
        <fullName evidence="2">Uncharacterized protein</fullName>
    </submittedName>
</protein>
<feature type="region of interest" description="Disordered" evidence="1">
    <location>
        <begin position="1"/>
        <end position="47"/>
    </location>
</feature>
<dbReference type="AlphaFoldDB" id="A0A644VH94"/>
<proteinExistence type="predicted"/>
<sequence>MAVGRGRGGVESARRSRCGQGRGPECERPRRGGRGRAGAGGSVPGMTRRVGTVQIPVADMEELPAHRVVQGMHPRIAPVPVEPVHRQRRTRAGQFEQPVRGLERDLRGQHLGLGGADRRLGDGVERGLGIAAVDGAPGDLEQRLGRVQADLQIADRLDRVGVFARGLLAAVDPGPALRLHEADRLVDRRSRDAGVDRRLDDLRDRALHRGMFGRVAQPDRAAARDADVVEPHRARGGGALAESRPVVGDAQPRRIAVGKDQIDPVGPDRDDRHQMGEQGAGGIELLAIHHGLAALEGDAGAELAHRFRAEFGKGIAEAQPGQRPAEDHGLLLLGAVEVDQIDDGDMVLRDLRHRRIAGRDGRDHLGQRRMRQPRPAVCLRHQDGPQPALRIAVEFGERQQPLAVTQLGALREVFRQGRGNGDGVGIVAQPVRRFGRTRARRDRVGRVHARMQAVVDLAPCQRSHRVSFLVVARRSQARGFLARH</sequence>
<organism evidence="2">
    <name type="scientific">bioreactor metagenome</name>
    <dbReference type="NCBI Taxonomy" id="1076179"/>
    <lineage>
        <taxon>unclassified sequences</taxon>
        <taxon>metagenomes</taxon>
        <taxon>ecological metagenomes</taxon>
    </lineage>
</organism>
<reference evidence="2" key="1">
    <citation type="submission" date="2019-08" db="EMBL/GenBank/DDBJ databases">
        <authorList>
            <person name="Kucharzyk K."/>
            <person name="Murdoch R.W."/>
            <person name="Higgins S."/>
            <person name="Loffler F."/>
        </authorList>
    </citation>
    <scope>NUCLEOTIDE SEQUENCE</scope>
</reference>
<name>A0A644VH94_9ZZZZ</name>
<evidence type="ECO:0000313" key="2">
    <source>
        <dbReference type="EMBL" id="MPL90042.1"/>
    </source>
</evidence>
<comment type="caution">
    <text evidence="2">The sequence shown here is derived from an EMBL/GenBank/DDBJ whole genome shotgun (WGS) entry which is preliminary data.</text>
</comment>
<dbReference type="EMBL" id="VSSQ01000293">
    <property type="protein sequence ID" value="MPL90042.1"/>
    <property type="molecule type" value="Genomic_DNA"/>
</dbReference>
<gene>
    <name evidence="2" type="ORF">SDC9_36087</name>
</gene>
<evidence type="ECO:0000256" key="1">
    <source>
        <dbReference type="SAM" id="MobiDB-lite"/>
    </source>
</evidence>
<accession>A0A644VH94</accession>